<dbReference type="Pfam" id="PF13639">
    <property type="entry name" value="zf-RING_2"/>
    <property type="match status" value="1"/>
</dbReference>
<evidence type="ECO:0000256" key="2">
    <source>
        <dbReference type="SAM" id="Phobius"/>
    </source>
</evidence>
<dbReference type="AlphaFoldDB" id="A0A7N0RDS9"/>
<keyword evidence="2" id="KW-1133">Transmembrane helix</keyword>
<keyword evidence="1" id="KW-0862">Zinc</keyword>
<feature type="domain" description="RING-type" evidence="3">
    <location>
        <begin position="89"/>
        <end position="131"/>
    </location>
</feature>
<dbReference type="GO" id="GO:0008270">
    <property type="term" value="F:zinc ion binding"/>
    <property type="evidence" value="ECO:0007669"/>
    <property type="project" value="UniProtKB-KW"/>
</dbReference>
<accession>A0A7N0RDS9</accession>
<keyword evidence="2" id="KW-0472">Membrane</keyword>
<dbReference type="PANTHER" id="PTHR45676:SF159">
    <property type="entry name" value="RING-H2 FINGER PROTEIN ATL51"/>
    <property type="match status" value="1"/>
</dbReference>
<evidence type="ECO:0000259" key="3">
    <source>
        <dbReference type="PROSITE" id="PS50089"/>
    </source>
</evidence>
<dbReference type="Gramene" id="Kaladp0008s0658.1.v1.1">
    <property type="protein sequence ID" value="Kaladp0008s0658.1.v1.1.CDS.1"/>
    <property type="gene ID" value="Kaladp0008s0658.v1.1"/>
</dbReference>
<protein>
    <recommendedName>
        <fullName evidence="3">RING-type domain-containing protein</fullName>
    </recommendedName>
</protein>
<keyword evidence="1" id="KW-0479">Metal-binding</keyword>
<dbReference type="UniPathway" id="UPA00143"/>
<dbReference type="EnsemblPlants" id="Kaladp0008s0658.1.v1.1">
    <property type="protein sequence ID" value="Kaladp0008s0658.1.v1.1.CDS.1"/>
    <property type="gene ID" value="Kaladp0008s0658.v1.1"/>
</dbReference>
<evidence type="ECO:0000313" key="4">
    <source>
        <dbReference type="EnsemblPlants" id="Kaladp0008s0658.1.v1.1.CDS.1"/>
    </source>
</evidence>
<dbReference type="Proteomes" id="UP000594263">
    <property type="component" value="Unplaced"/>
</dbReference>
<keyword evidence="2" id="KW-0812">Transmembrane</keyword>
<dbReference type="InterPro" id="IPR013083">
    <property type="entry name" value="Znf_RING/FYVE/PHD"/>
</dbReference>
<keyword evidence="5" id="KW-1185">Reference proteome</keyword>
<reference evidence="4" key="1">
    <citation type="submission" date="2021-01" db="UniProtKB">
        <authorList>
            <consortium name="EnsemblPlants"/>
        </authorList>
    </citation>
    <scope>IDENTIFICATION</scope>
</reference>
<dbReference type="GO" id="GO:0016567">
    <property type="term" value="P:protein ubiquitination"/>
    <property type="evidence" value="ECO:0007669"/>
    <property type="project" value="UniProtKB-UniPathway"/>
</dbReference>
<sequence>MSLAVEILLMIYPAALLLLLVLAAYFIVKHLHDRNMLHRPPDLESGPPDPVQLRGSPRECTQHQQAVTLSFKAYKEQMSPLEEEGGAECVVCLSEFEAENECVALGECLHVLHRCCGEAWLRKKPSCPVCRAPVAFGFRV</sequence>
<name>A0A7N0RDS9_KALFE</name>
<dbReference type="Gene3D" id="3.30.40.10">
    <property type="entry name" value="Zinc/RING finger domain, C3HC4 (zinc finger)"/>
    <property type="match status" value="1"/>
</dbReference>
<proteinExistence type="predicted"/>
<feature type="transmembrane region" description="Helical" evidence="2">
    <location>
        <begin position="6"/>
        <end position="28"/>
    </location>
</feature>
<evidence type="ECO:0000256" key="1">
    <source>
        <dbReference type="PROSITE-ProRule" id="PRU00175"/>
    </source>
</evidence>
<keyword evidence="1" id="KW-0863">Zinc-finger</keyword>
<dbReference type="PANTHER" id="PTHR45676">
    <property type="entry name" value="RING-H2 FINGER PROTEIN ATL51-RELATED"/>
    <property type="match status" value="1"/>
</dbReference>
<dbReference type="InterPro" id="IPR001841">
    <property type="entry name" value="Znf_RING"/>
</dbReference>
<dbReference type="PROSITE" id="PS50089">
    <property type="entry name" value="ZF_RING_2"/>
    <property type="match status" value="1"/>
</dbReference>
<organism evidence="4 5">
    <name type="scientific">Kalanchoe fedtschenkoi</name>
    <name type="common">Lavender scallops</name>
    <name type="synonym">South American air plant</name>
    <dbReference type="NCBI Taxonomy" id="63787"/>
    <lineage>
        <taxon>Eukaryota</taxon>
        <taxon>Viridiplantae</taxon>
        <taxon>Streptophyta</taxon>
        <taxon>Embryophyta</taxon>
        <taxon>Tracheophyta</taxon>
        <taxon>Spermatophyta</taxon>
        <taxon>Magnoliopsida</taxon>
        <taxon>eudicotyledons</taxon>
        <taxon>Gunneridae</taxon>
        <taxon>Pentapetalae</taxon>
        <taxon>Saxifragales</taxon>
        <taxon>Crassulaceae</taxon>
        <taxon>Kalanchoe</taxon>
    </lineage>
</organism>
<evidence type="ECO:0000313" key="5">
    <source>
        <dbReference type="Proteomes" id="UP000594263"/>
    </source>
</evidence>
<dbReference type="SUPFAM" id="SSF57850">
    <property type="entry name" value="RING/U-box"/>
    <property type="match status" value="1"/>
</dbReference>